<evidence type="ECO:0000313" key="6">
    <source>
        <dbReference type="EMBL" id="EYE91934.1"/>
    </source>
</evidence>
<feature type="domain" description="RMI1 N-terminal" evidence="5">
    <location>
        <begin position="12"/>
        <end position="61"/>
    </location>
</feature>
<dbReference type="Gene3D" id="2.40.50.770">
    <property type="entry name" value="RecQ-mediated genome instability protein Rmi1, C-terminal domain"/>
    <property type="match status" value="1"/>
</dbReference>
<dbReference type="GO" id="GO:0016604">
    <property type="term" value="C:nuclear body"/>
    <property type="evidence" value="ECO:0007669"/>
    <property type="project" value="TreeGrafter"/>
</dbReference>
<evidence type="ECO:0000256" key="1">
    <source>
        <dbReference type="ARBA" id="ARBA00006395"/>
    </source>
</evidence>
<dbReference type="PANTHER" id="PTHR14790:SF15">
    <property type="entry name" value="RECQ-MEDIATED GENOME INSTABILITY PROTEIN 1"/>
    <property type="match status" value="1"/>
</dbReference>
<feature type="domain" description="RecQ mediated genome instability protein 1 OB-fold" evidence="4">
    <location>
        <begin position="72"/>
        <end position="231"/>
    </location>
</feature>
<dbReference type="RefSeq" id="XP_040635624.1">
    <property type="nucleotide sequence ID" value="XM_040779770.1"/>
</dbReference>
<dbReference type="Pfam" id="PF21000">
    <property type="entry name" value="RMI1_N_N"/>
    <property type="match status" value="1"/>
</dbReference>
<dbReference type="PANTHER" id="PTHR14790">
    <property type="entry name" value="RECQ-MEDIATED GENOME INSTABILITY PROTEIN 1 RMI1"/>
    <property type="match status" value="1"/>
</dbReference>
<dbReference type="GeneID" id="63694894"/>
<evidence type="ECO:0000256" key="2">
    <source>
        <dbReference type="ARBA" id="ARBA00018987"/>
    </source>
</evidence>
<proteinExistence type="inferred from homology"/>
<comment type="similarity">
    <text evidence="1">Belongs to the RMI1 family.</text>
</comment>
<sequence length="259" mass="27887">MSTPQSQIAAQLQSAKSLSVSHSWLDTFVASSSASLQRNIPISALTQTALFRVLSSDFRDTLITTNPSSVLPMDIFDPAVKERRLVGPIPVQVLDIEDIGSSLWSQVEAIERVERGEAIRGREIVRTVSVGEEIEDRASNNNNSGNNNAGGNEGGGNGPHRLILQDAAGTRTVGIELRRISDISIGKLPIGAKLILRSATVARGMVLLTPDCATVLGGKIESMDRAWKEGRKARLMARINEMAQEGQMTRGRGGDAMEE</sequence>
<gene>
    <name evidence="6" type="ORF">EURHEDRAFT_389139</name>
</gene>
<dbReference type="Pfam" id="PF08585">
    <property type="entry name" value="RMI1_N_C"/>
    <property type="match status" value="1"/>
</dbReference>
<reference evidence="7" key="1">
    <citation type="journal article" date="2014" name="Nat. Commun.">
        <title>Genomic adaptations of the halophilic Dead Sea filamentous fungus Eurotium rubrum.</title>
        <authorList>
            <person name="Kis-Papo T."/>
            <person name="Weig A.R."/>
            <person name="Riley R."/>
            <person name="Persoh D."/>
            <person name="Salamov A."/>
            <person name="Sun H."/>
            <person name="Lipzen A."/>
            <person name="Wasser S.P."/>
            <person name="Rambold G."/>
            <person name="Grigoriev I.V."/>
            <person name="Nevo E."/>
        </authorList>
    </citation>
    <scope>NUCLEOTIDE SEQUENCE [LARGE SCALE GENOMIC DNA]</scope>
    <source>
        <strain evidence="7">CBS 135680</strain>
    </source>
</reference>
<evidence type="ECO:0000313" key="7">
    <source>
        <dbReference type="Proteomes" id="UP000019804"/>
    </source>
</evidence>
<dbReference type="SMART" id="SM01161">
    <property type="entry name" value="DUF1767"/>
    <property type="match status" value="1"/>
</dbReference>
<dbReference type="GO" id="GO:0000724">
    <property type="term" value="P:double-strand break repair via homologous recombination"/>
    <property type="evidence" value="ECO:0007669"/>
    <property type="project" value="TreeGrafter"/>
</dbReference>
<dbReference type="HOGENOM" id="CLU_093893_0_0_1"/>
<dbReference type="InterPro" id="IPR049363">
    <property type="entry name" value="RMI1_N"/>
</dbReference>
<accession>A0A017S5M6</accession>
<feature type="region of interest" description="Disordered" evidence="3">
    <location>
        <begin position="135"/>
        <end position="162"/>
    </location>
</feature>
<dbReference type="InterPro" id="IPR013894">
    <property type="entry name" value="RMI1_OB"/>
</dbReference>
<keyword evidence="7" id="KW-1185">Reference proteome</keyword>
<evidence type="ECO:0000259" key="5">
    <source>
        <dbReference type="Pfam" id="PF21000"/>
    </source>
</evidence>
<evidence type="ECO:0000259" key="4">
    <source>
        <dbReference type="Pfam" id="PF08585"/>
    </source>
</evidence>
<dbReference type="STRING" id="1388766.A0A017S5M6"/>
<dbReference type="OrthoDB" id="341511at2759"/>
<organism evidence="6 7">
    <name type="scientific">Aspergillus ruber (strain CBS 135680)</name>
    <dbReference type="NCBI Taxonomy" id="1388766"/>
    <lineage>
        <taxon>Eukaryota</taxon>
        <taxon>Fungi</taxon>
        <taxon>Dikarya</taxon>
        <taxon>Ascomycota</taxon>
        <taxon>Pezizomycotina</taxon>
        <taxon>Eurotiomycetes</taxon>
        <taxon>Eurotiomycetidae</taxon>
        <taxon>Eurotiales</taxon>
        <taxon>Aspergillaceae</taxon>
        <taxon>Aspergillus</taxon>
        <taxon>Aspergillus subgen. Aspergillus</taxon>
    </lineage>
</organism>
<dbReference type="Proteomes" id="UP000019804">
    <property type="component" value="Unassembled WGS sequence"/>
</dbReference>
<protein>
    <recommendedName>
        <fullName evidence="2">RecQ-mediated genome instability protein 1</fullName>
    </recommendedName>
</protein>
<dbReference type="AlphaFoldDB" id="A0A017S5M6"/>
<evidence type="ECO:0000256" key="3">
    <source>
        <dbReference type="SAM" id="MobiDB-lite"/>
    </source>
</evidence>
<dbReference type="GO" id="GO:0000712">
    <property type="term" value="P:resolution of meiotic recombination intermediates"/>
    <property type="evidence" value="ECO:0007669"/>
    <property type="project" value="TreeGrafter"/>
</dbReference>
<feature type="compositionally biased region" description="Low complexity" evidence="3">
    <location>
        <begin position="139"/>
        <end position="150"/>
    </location>
</feature>
<dbReference type="GO" id="GO:0031422">
    <property type="term" value="C:RecQ family helicase-topoisomerase III complex"/>
    <property type="evidence" value="ECO:0007669"/>
    <property type="project" value="TreeGrafter"/>
</dbReference>
<dbReference type="EMBL" id="KK088440">
    <property type="protein sequence ID" value="EYE91934.1"/>
    <property type="molecule type" value="Genomic_DNA"/>
</dbReference>
<dbReference type="InterPro" id="IPR042470">
    <property type="entry name" value="RMI1_N_C_sf"/>
</dbReference>
<name>A0A017S5M6_ASPRC</name>